<dbReference type="Pfam" id="PF05056">
    <property type="entry name" value="DUF674"/>
    <property type="match status" value="1"/>
</dbReference>
<dbReference type="PANTHER" id="PTHR33103">
    <property type="entry name" value="OS01G0153900 PROTEIN"/>
    <property type="match status" value="1"/>
</dbReference>
<dbReference type="OrthoDB" id="2014278at2759"/>
<dbReference type="Proteomes" id="UP000323000">
    <property type="component" value="Chromosome 12"/>
</dbReference>
<evidence type="ECO:0000313" key="3">
    <source>
        <dbReference type="Proteomes" id="UP000323000"/>
    </source>
</evidence>
<accession>A0A5C7GYW3</accession>
<feature type="compositionally biased region" description="Basic and acidic residues" evidence="1">
    <location>
        <begin position="220"/>
        <end position="232"/>
    </location>
</feature>
<organism evidence="2 3">
    <name type="scientific">Acer yangbiense</name>
    <dbReference type="NCBI Taxonomy" id="1000413"/>
    <lineage>
        <taxon>Eukaryota</taxon>
        <taxon>Viridiplantae</taxon>
        <taxon>Streptophyta</taxon>
        <taxon>Embryophyta</taxon>
        <taxon>Tracheophyta</taxon>
        <taxon>Spermatophyta</taxon>
        <taxon>Magnoliopsida</taxon>
        <taxon>eudicotyledons</taxon>
        <taxon>Gunneridae</taxon>
        <taxon>Pentapetalae</taxon>
        <taxon>rosids</taxon>
        <taxon>malvids</taxon>
        <taxon>Sapindales</taxon>
        <taxon>Sapindaceae</taxon>
        <taxon>Hippocastanoideae</taxon>
        <taxon>Acereae</taxon>
        <taxon>Acer</taxon>
    </lineage>
</organism>
<sequence length="312" mass="34692">MDESDLQPNHNKDQLLNPTVTASVLCFHDAKDVSGGNGGVVKQLITYIVTDDLCVKPVSMRSNVKDFGALEKRVVEFGTDKALELLRTSLKSKASLTSVFLMKNGVYEGEGRLRKAVEGGLEVLRRSLMMLMDTQERVRADMDRIVVNTVLNNKAGVQPLAAVEQNQVPPRVAIHREIIGPSNRKGPADQPAWRLEEADPPQKDRPQWFGTGNKTTVSRVEAKSHRRDDRKQSPSAKRRAVEEVQSEMKALELLRTSLKLKASLTSVFLTLWKANLVAHNLAKLALSSTKDRFWLESCPPGVERLVHADVPS</sequence>
<comment type="caution">
    <text evidence="2">The sequence shown here is derived from an EMBL/GenBank/DDBJ whole genome shotgun (WGS) entry which is preliminary data.</text>
</comment>
<evidence type="ECO:0000313" key="2">
    <source>
        <dbReference type="EMBL" id="TXG49707.1"/>
    </source>
</evidence>
<keyword evidence="3" id="KW-1185">Reference proteome</keyword>
<evidence type="ECO:0000256" key="1">
    <source>
        <dbReference type="SAM" id="MobiDB-lite"/>
    </source>
</evidence>
<dbReference type="InterPro" id="IPR007750">
    <property type="entry name" value="DUF674"/>
</dbReference>
<name>A0A5C7GYW3_9ROSI</name>
<reference evidence="3" key="1">
    <citation type="journal article" date="2019" name="Gigascience">
        <title>De novo genome assembly of the endangered Acer yangbiense, a plant species with extremely small populations endemic to Yunnan Province, China.</title>
        <authorList>
            <person name="Yang J."/>
            <person name="Wariss H.M."/>
            <person name="Tao L."/>
            <person name="Zhang R."/>
            <person name="Yun Q."/>
            <person name="Hollingsworth P."/>
            <person name="Dao Z."/>
            <person name="Luo G."/>
            <person name="Guo H."/>
            <person name="Ma Y."/>
            <person name="Sun W."/>
        </authorList>
    </citation>
    <scope>NUCLEOTIDE SEQUENCE [LARGE SCALE GENOMIC DNA]</scope>
    <source>
        <strain evidence="3">cv. Malutang</strain>
    </source>
</reference>
<feature type="compositionally biased region" description="Basic and acidic residues" evidence="1">
    <location>
        <begin position="197"/>
        <end position="206"/>
    </location>
</feature>
<feature type="region of interest" description="Disordered" evidence="1">
    <location>
        <begin position="197"/>
        <end position="242"/>
    </location>
</feature>
<gene>
    <name evidence="2" type="ORF">EZV62_025582</name>
</gene>
<dbReference type="AlphaFoldDB" id="A0A5C7GYW3"/>
<dbReference type="EMBL" id="VAHF01000012">
    <property type="protein sequence ID" value="TXG49707.1"/>
    <property type="molecule type" value="Genomic_DNA"/>
</dbReference>
<protein>
    <submittedName>
        <fullName evidence="2">Uncharacterized protein</fullName>
    </submittedName>
</protein>
<dbReference type="PANTHER" id="PTHR33103:SF19">
    <property type="entry name" value="OS09G0544700 PROTEIN"/>
    <property type="match status" value="1"/>
</dbReference>
<proteinExistence type="predicted"/>